<sequence length="266" mass="28414">MVTIVRRRSAGSGVRSRMPWRPRSLTIRLTVAGATSGCAREDGLLLVFGSNAGADRHPGWYHNLLAHPGVEVEIGDGSGGVRTFAARARPLEGAERDEAYARQAARVPAYGDYQRATGRVIPVVALHPLDLATPDAARNRAIVHQLVTVHAALRAQLADLRGGGPAAADLAVHCLAFCDALGSHHATEDAVLPAFDAAFPELAPVLARLRAEDREVARGLAELRPLLTGPDVPGEDVRRRLDALAGEMERHFAYEEAHLLPALTPS</sequence>
<name>A0A1M6XC02_9ACTN</name>
<protein>
    <submittedName>
        <fullName evidence="4">Deazaflavin-dependent oxidoreductase, nitroreductase family</fullName>
    </submittedName>
</protein>
<dbReference type="InterPro" id="IPR004378">
    <property type="entry name" value="F420H2_quin_Rdtase"/>
</dbReference>
<dbReference type="GO" id="GO:0016491">
    <property type="term" value="F:oxidoreductase activity"/>
    <property type="evidence" value="ECO:0007669"/>
    <property type="project" value="InterPro"/>
</dbReference>
<comment type="similarity">
    <text evidence="1">Belongs to the F420H(2)-dependent quinone reductase family.</text>
</comment>
<evidence type="ECO:0000259" key="3">
    <source>
        <dbReference type="Pfam" id="PF01814"/>
    </source>
</evidence>
<dbReference type="Pfam" id="PF01814">
    <property type="entry name" value="Hemerythrin"/>
    <property type="match status" value="1"/>
</dbReference>
<dbReference type="InterPro" id="IPR012312">
    <property type="entry name" value="Hemerythrin-like"/>
</dbReference>
<dbReference type="NCBIfam" id="TIGR00026">
    <property type="entry name" value="hi_GC_TIGR00026"/>
    <property type="match status" value="1"/>
</dbReference>
<dbReference type="PANTHER" id="PTHR39428">
    <property type="entry name" value="F420H(2)-DEPENDENT QUINONE REDUCTASE RV1261C"/>
    <property type="match status" value="1"/>
</dbReference>
<dbReference type="CDD" id="cd12108">
    <property type="entry name" value="Hr-like"/>
    <property type="match status" value="1"/>
</dbReference>
<evidence type="ECO:0000256" key="2">
    <source>
        <dbReference type="ARBA" id="ARBA00049106"/>
    </source>
</evidence>
<evidence type="ECO:0000256" key="1">
    <source>
        <dbReference type="ARBA" id="ARBA00008710"/>
    </source>
</evidence>
<comment type="catalytic activity">
    <reaction evidence="2">
        <text>oxidized coenzyme F420-(gamma-L-Glu)(n) + a quinol + H(+) = reduced coenzyme F420-(gamma-L-Glu)(n) + a quinone</text>
        <dbReference type="Rhea" id="RHEA:39663"/>
        <dbReference type="Rhea" id="RHEA-COMP:12939"/>
        <dbReference type="Rhea" id="RHEA-COMP:14378"/>
        <dbReference type="ChEBI" id="CHEBI:15378"/>
        <dbReference type="ChEBI" id="CHEBI:24646"/>
        <dbReference type="ChEBI" id="CHEBI:132124"/>
        <dbReference type="ChEBI" id="CHEBI:133980"/>
        <dbReference type="ChEBI" id="CHEBI:139511"/>
    </reaction>
</comment>
<dbReference type="Gene3D" id="1.20.120.520">
    <property type="entry name" value="nmb1532 protein domain like"/>
    <property type="match status" value="1"/>
</dbReference>
<dbReference type="SUPFAM" id="SSF50475">
    <property type="entry name" value="FMN-binding split barrel"/>
    <property type="match status" value="1"/>
</dbReference>
<dbReference type="Proteomes" id="UP000184111">
    <property type="component" value="Unassembled WGS sequence"/>
</dbReference>
<dbReference type="AlphaFoldDB" id="A0A1M6XC02"/>
<feature type="domain" description="Hemerythrin-like" evidence="3">
    <location>
        <begin position="142"/>
        <end position="263"/>
    </location>
</feature>
<dbReference type="InterPro" id="IPR012349">
    <property type="entry name" value="Split_barrel_FMN-bd"/>
</dbReference>
<keyword evidence="5" id="KW-1185">Reference proteome</keyword>
<dbReference type="Pfam" id="PF04075">
    <property type="entry name" value="F420H2_quin_red"/>
    <property type="match status" value="1"/>
</dbReference>
<dbReference type="GO" id="GO:0005886">
    <property type="term" value="C:plasma membrane"/>
    <property type="evidence" value="ECO:0007669"/>
    <property type="project" value="TreeGrafter"/>
</dbReference>
<evidence type="ECO:0000313" key="5">
    <source>
        <dbReference type="Proteomes" id="UP000184111"/>
    </source>
</evidence>
<evidence type="ECO:0000313" key="4">
    <source>
        <dbReference type="EMBL" id="SHL03497.1"/>
    </source>
</evidence>
<organism evidence="4 5">
    <name type="scientific">Actinacidiphila paucisporea</name>
    <dbReference type="NCBI Taxonomy" id="310782"/>
    <lineage>
        <taxon>Bacteria</taxon>
        <taxon>Bacillati</taxon>
        <taxon>Actinomycetota</taxon>
        <taxon>Actinomycetes</taxon>
        <taxon>Kitasatosporales</taxon>
        <taxon>Streptomycetaceae</taxon>
        <taxon>Actinacidiphila</taxon>
    </lineage>
</organism>
<gene>
    <name evidence="4" type="ORF">SAMN05216499_102373</name>
</gene>
<accession>A0A1M6XC02</accession>
<dbReference type="GO" id="GO:0070967">
    <property type="term" value="F:coenzyme F420 binding"/>
    <property type="evidence" value="ECO:0007669"/>
    <property type="project" value="TreeGrafter"/>
</dbReference>
<dbReference type="EMBL" id="FRBI01000002">
    <property type="protein sequence ID" value="SHL03497.1"/>
    <property type="molecule type" value="Genomic_DNA"/>
</dbReference>
<dbReference type="PANTHER" id="PTHR39428:SF1">
    <property type="entry name" value="F420H(2)-DEPENDENT QUINONE REDUCTASE RV1261C"/>
    <property type="match status" value="1"/>
</dbReference>
<dbReference type="STRING" id="310782.SAMN05216499_102373"/>
<reference evidence="4 5" key="1">
    <citation type="submission" date="2016-11" db="EMBL/GenBank/DDBJ databases">
        <authorList>
            <person name="Jaros S."/>
            <person name="Januszkiewicz K."/>
            <person name="Wedrychowicz H."/>
        </authorList>
    </citation>
    <scope>NUCLEOTIDE SEQUENCE [LARGE SCALE GENOMIC DNA]</scope>
    <source>
        <strain evidence="4 5">CGMCC 4.2025</strain>
    </source>
</reference>
<dbReference type="Gene3D" id="2.30.110.10">
    <property type="entry name" value="Electron Transport, Fmn-binding Protein, Chain A"/>
    <property type="match status" value="1"/>
</dbReference>
<proteinExistence type="inferred from homology"/>